<gene>
    <name evidence="1" type="ORF">ACIBP4_04160</name>
</gene>
<organism evidence="1 2">
    <name type="scientific">Micromonospora maritima</name>
    <dbReference type="NCBI Taxonomy" id="986711"/>
    <lineage>
        <taxon>Bacteria</taxon>
        <taxon>Bacillati</taxon>
        <taxon>Actinomycetota</taxon>
        <taxon>Actinomycetes</taxon>
        <taxon>Micromonosporales</taxon>
        <taxon>Micromonosporaceae</taxon>
        <taxon>Micromonospora</taxon>
    </lineage>
</organism>
<evidence type="ECO:0000313" key="1">
    <source>
        <dbReference type="EMBL" id="MFI7261490.1"/>
    </source>
</evidence>
<accession>A0ABW7ZF53</accession>
<protein>
    <submittedName>
        <fullName evidence="1">YbaB/EbfC family nucleoid-associated protein</fullName>
    </submittedName>
</protein>
<keyword evidence="2" id="KW-1185">Reference proteome</keyword>
<sequence>MHDDTGAVTVTDSGRYVEVSMRHDGRLTALRINPHAMYDLTAPDLADACLEAIERANSLRPRSDGVSAGDRP</sequence>
<dbReference type="Proteomes" id="UP001612812">
    <property type="component" value="Unassembled WGS sequence"/>
</dbReference>
<comment type="caution">
    <text evidence="1">The sequence shown here is derived from an EMBL/GenBank/DDBJ whole genome shotgun (WGS) entry which is preliminary data.</text>
</comment>
<name>A0ABW7ZF53_9ACTN</name>
<evidence type="ECO:0000313" key="2">
    <source>
        <dbReference type="Proteomes" id="UP001612812"/>
    </source>
</evidence>
<dbReference type="RefSeq" id="WP_396768497.1">
    <property type="nucleotide sequence ID" value="NZ_JBITLA010000002.1"/>
</dbReference>
<dbReference type="EMBL" id="JBITLE010000001">
    <property type="protein sequence ID" value="MFI7261490.1"/>
    <property type="molecule type" value="Genomic_DNA"/>
</dbReference>
<reference evidence="1 2" key="1">
    <citation type="submission" date="2024-10" db="EMBL/GenBank/DDBJ databases">
        <title>The Natural Products Discovery Center: Release of the First 8490 Sequenced Strains for Exploring Actinobacteria Biosynthetic Diversity.</title>
        <authorList>
            <person name="Kalkreuter E."/>
            <person name="Kautsar S.A."/>
            <person name="Yang D."/>
            <person name="Bader C.D."/>
            <person name="Teijaro C.N."/>
            <person name="Fluegel L."/>
            <person name="Davis C.M."/>
            <person name="Simpson J.R."/>
            <person name="Lauterbach L."/>
            <person name="Steele A.D."/>
            <person name="Gui C."/>
            <person name="Meng S."/>
            <person name="Li G."/>
            <person name="Viehrig K."/>
            <person name="Ye F."/>
            <person name="Su P."/>
            <person name="Kiefer A.F."/>
            <person name="Nichols A."/>
            <person name="Cepeda A.J."/>
            <person name="Yan W."/>
            <person name="Fan B."/>
            <person name="Jiang Y."/>
            <person name="Adhikari A."/>
            <person name="Zheng C.-J."/>
            <person name="Schuster L."/>
            <person name="Cowan T.M."/>
            <person name="Smanski M.J."/>
            <person name="Chevrette M.G."/>
            <person name="De Carvalho L.P.S."/>
            <person name="Shen B."/>
        </authorList>
    </citation>
    <scope>NUCLEOTIDE SEQUENCE [LARGE SCALE GENOMIC DNA]</scope>
    <source>
        <strain evidence="1 2">NPDC049845</strain>
    </source>
</reference>
<proteinExistence type="predicted"/>